<dbReference type="PANTHER" id="PTHR22504:SF0">
    <property type="entry name" value="REPRESSOR OF RNA POLYMERASE III TRANSCRIPTION MAF1 HOMOLOG"/>
    <property type="match status" value="1"/>
</dbReference>
<evidence type="ECO:0000256" key="1">
    <source>
        <dbReference type="ARBA" id="ARBA00006231"/>
    </source>
</evidence>
<protein>
    <recommendedName>
        <fullName evidence="2">Repressor of RNA polymerase III transcription MAF1</fullName>
    </recommendedName>
</protein>
<keyword evidence="4" id="KW-1185">Reference proteome</keyword>
<organism evidence="4 5">
    <name type="scientific">Steinernema glaseri</name>
    <dbReference type="NCBI Taxonomy" id="37863"/>
    <lineage>
        <taxon>Eukaryota</taxon>
        <taxon>Metazoa</taxon>
        <taxon>Ecdysozoa</taxon>
        <taxon>Nematoda</taxon>
        <taxon>Chromadorea</taxon>
        <taxon>Rhabditida</taxon>
        <taxon>Tylenchina</taxon>
        <taxon>Panagrolaimomorpha</taxon>
        <taxon>Strongyloidoidea</taxon>
        <taxon>Steinernematidae</taxon>
        <taxon>Steinernema</taxon>
    </lineage>
</organism>
<evidence type="ECO:0000256" key="2">
    <source>
        <dbReference type="PIRNR" id="PIRNR037240"/>
    </source>
</evidence>
<dbReference type="Gene3D" id="3.40.1000.50">
    <property type="entry name" value="Repressor of RNA polymerase III transcription Maf1"/>
    <property type="match status" value="1"/>
</dbReference>
<dbReference type="GO" id="GO:0005634">
    <property type="term" value="C:nucleus"/>
    <property type="evidence" value="ECO:0007669"/>
    <property type="project" value="UniProtKB-SubCell"/>
</dbReference>
<dbReference type="InterPro" id="IPR015257">
    <property type="entry name" value="Maf1"/>
</dbReference>
<accession>A0A1I7YZ58</accession>
<dbReference type="Pfam" id="PF09174">
    <property type="entry name" value="Maf1"/>
    <property type="match status" value="1"/>
</dbReference>
<comment type="function">
    <text evidence="2">Element of the TORC1 signaling pathway that acts as a mediator of diverse signals and that represses RNA polymerase III transcription. Inhibits the de novo assembly of TFIIIB onto DNA.</text>
</comment>
<evidence type="ECO:0000313" key="4">
    <source>
        <dbReference type="Proteomes" id="UP000095287"/>
    </source>
</evidence>
<feature type="region of interest" description="Disordered" evidence="3">
    <location>
        <begin position="48"/>
        <end position="69"/>
    </location>
</feature>
<dbReference type="AlphaFoldDB" id="A0A1I7YZ58"/>
<comment type="subcellular location">
    <subcellularLocation>
        <location evidence="2">Nucleus</location>
    </subcellularLocation>
</comment>
<keyword evidence="2" id="KW-0678">Repressor</keyword>
<keyword evidence="2" id="KW-0539">Nucleus</keyword>
<reference evidence="5" key="1">
    <citation type="submission" date="2016-11" db="UniProtKB">
        <authorList>
            <consortium name="WormBaseParasite"/>
        </authorList>
    </citation>
    <scope>IDENTIFICATION</scope>
</reference>
<comment type="similarity">
    <text evidence="1 2">Belongs to the MAF1 family.</text>
</comment>
<keyword evidence="2" id="KW-0805">Transcription regulation</keyword>
<evidence type="ECO:0000313" key="5">
    <source>
        <dbReference type="WBParaSite" id="L893_g21219.t1"/>
    </source>
</evidence>
<dbReference type="GO" id="GO:0016480">
    <property type="term" value="P:negative regulation of transcription by RNA polymerase III"/>
    <property type="evidence" value="ECO:0007669"/>
    <property type="project" value="UniProtKB-UniRule"/>
</dbReference>
<dbReference type="PANTHER" id="PTHR22504">
    <property type="entry name" value="REPRESSOR OF RNA POLYMERASE III TRANSCRIPTION MAF1"/>
    <property type="match status" value="1"/>
</dbReference>
<keyword evidence="2" id="KW-0804">Transcription</keyword>
<sequence>MKLLESERLESISSFLSQHAINCYLDVRAEAYSCKMCTNDKREWKRSIKSPSEAQELQPLSPPDYTGWPNGCAPMNNPGRRYRHISEPAGTGGSSISDSEGWYYDENGAVMVSDSVSRRTLFDLTNVLTNSYADYDFSGVNSESFTHIESVDIAKAAIDGNFTATVTGYPSIKEDLWNEINDQIGLHDCAVYSYIPDYKTDPFSEDGCVWSFNYIFVNKNLKRILFMACRSLNNADVARDLDVSAEQLWVIDP</sequence>
<dbReference type="GO" id="GO:0000994">
    <property type="term" value="F:RNA polymerase III core binding"/>
    <property type="evidence" value="ECO:0007669"/>
    <property type="project" value="TreeGrafter"/>
</dbReference>
<evidence type="ECO:0000256" key="3">
    <source>
        <dbReference type="SAM" id="MobiDB-lite"/>
    </source>
</evidence>
<dbReference type="Proteomes" id="UP000095287">
    <property type="component" value="Unplaced"/>
</dbReference>
<name>A0A1I7YZ58_9BILA</name>
<dbReference type="PIRSF" id="PIRSF037240">
    <property type="entry name" value="RNA_polIII_Trep_MAF1"/>
    <property type="match status" value="1"/>
</dbReference>
<dbReference type="InterPro" id="IPR038564">
    <property type="entry name" value="Maf1_sf"/>
</dbReference>
<proteinExistence type="inferred from homology"/>
<dbReference type="WBParaSite" id="L893_g21219.t1">
    <property type="protein sequence ID" value="L893_g21219.t1"/>
    <property type="gene ID" value="L893_g21219"/>
</dbReference>